<keyword evidence="1" id="KW-1133">Transmembrane helix</keyword>
<keyword evidence="1" id="KW-0812">Transmembrane</keyword>
<gene>
    <name evidence="2" type="ORF">BO87DRAFT_191981</name>
</gene>
<reference evidence="2" key="1">
    <citation type="submission" date="2016-12" db="EMBL/GenBank/DDBJ databases">
        <title>The genomes of Aspergillus section Nigri reveals drivers in fungal speciation.</title>
        <authorList>
            <consortium name="DOE Joint Genome Institute"/>
            <person name="Vesth T.C."/>
            <person name="Nybo J."/>
            <person name="Theobald S."/>
            <person name="Brandl J."/>
            <person name="Frisvad J.C."/>
            <person name="Nielsen K.F."/>
            <person name="Lyhne E.K."/>
            <person name="Kogle M.E."/>
            <person name="Kuo A."/>
            <person name="Riley R."/>
            <person name="Clum A."/>
            <person name="Nolan M."/>
            <person name="Lipzen A."/>
            <person name="Salamov A."/>
            <person name="Henrissat B."/>
            <person name="Wiebenga A."/>
            <person name="De Vries R.P."/>
            <person name="Grigoriev I.V."/>
            <person name="Mortensen U.H."/>
            <person name="Andersen M.R."/>
            <person name="Baker S.E."/>
        </authorList>
    </citation>
    <scope>NUCLEOTIDE SEQUENCE [LARGE SCALE GENOMIC DNA]</scope>
    <source>
        <strain evidence="2">CBS 115656</strain>
    </source>
</reference>
<dbReference type="RefSeq" id="XP_025483439.1">
    <property type="nucleotide sequence ID" value="XM_025618487.1"/>
</dbReference>
<dbReference type="Proteomes" id="UP000247647">
    <property type="component" value="Unassembled WGS sequence"/>
</dbReference>
<dbReference type="AlphaFoldDB" id="A0A318YTD1"/>
<accession>A0A318YTD1</accession>
<evidence type="ECO:0000313" key="3">
    <source>
        <dbReference type="Proteomes" id="UP000247647"/>
    </source>
</evidence>
<organism evidence="2 3">
    <name type="scientific">Aspergillus neoniger (strain CBS 115656)</name>
    <dbReference type="NCBI Taxonomy" id="1448310"/>
    <lineage>
        <taxon>Eukaryota</taxon>
        <taxon>Fungi</taxon>
        <taxon>Dikarya</taxon>
        <taxon>Ascomycota</taxon>
        <taxon>Pezizomycotina</taxon>
        <taxon>Eurotiomycetes</taxon>
        <taxon>Eurotiomycetidae</taxon>
        <taxon>Eurotiales</taxon>
        <taxon>Aspergillaceae</taxon>
        <taxon>Aspergillus</taxon>
        <taxon>Aspergillus subgen. Circumdati</taxon>
    </lineage>
</organism>
<keyword evidence="3" id="KW-1185">Reference proteome</keyword>
<dbReference type="GeneID" id="37120943"/>
<proteinExistence type="predicted"/>
<dbReference type="EMBL" id="KZ821449">
    <property type="protein sequence ID" value="PYH37961.1"/>
    <property type="molecule type" value="Genomic_DNA"/>
</dbReference>
<name>A0A318YTD1_ASPNB</name>
<protein>
    <submittedName>
        <fullName evidence="2">Uncharacterized protein</fullName>
    </submittedName>
</protein>
<sequence>MLYSFIQEIYTRPVYLSDPDVLPHYSSASIIFSYAAKEDTRPTLPKQELSQPGTHCFCLKVTSFIFPPWSSSFCLLFSLFSFPSSFFSFFFCSIFCLFDGAGKPDKLFSFHPGPTR</sequence>
<keyword evidence="1" id="KW-0472">Membrane</keyword>
<evidence type="ECO:0000256" key="1">
    <source>
        <dbReference type="SAM" id="Phobius"/>
    </source>
</evidence>
<evidence type="ECO:0000313" key="2">
    <source>
        <dbReference type="EMBL" id="PYH37961.1"/>
    </source>
</evidence>
<feature type="transmembrane region" description="Helical" evidence="1">
    <location>
        <begin position="75"/>
        <end position="98"/>
    </location>
</feature>